<comment type="caution">
    <text evidence="2">The sequence shown here is derived from an EMBL/GenBank/DDBJ whole genome shotgun (WGS) entry which is preliminary data.</text>
</comment>
<proteinExistence type="predicted"/>
<dbReference type="GO" id="GO:0046983">
    <property type="term" value="F:protein dimerization activity"/>
    <property type="evidence" value="ECO:0007669"/>
    <property type="project" value="InterPro"/>
</dbReference>
<dbReference type="Proteomes" id="UP000823749">
    <property type="component" value="Chromosome 12"/>
</dbReference>
<sequence length="186" mass="20754">MEKEARADPNALLEGQAEIWLCIFRVVETMALKGAVELRIADITSSHARPITLSQIASDIGSPSLDLSSLARIMKLLVHMKVFDADSKSGCEETLYSLNASSKWLLHDNELSLAPFVSMIDPAPISTMNFLSQSVKEGGTAFQKAHSVEFWDFVSLDPEFRKNFCYSMEFSSRISMKAMLTKINRI</sequence>
<dbReference type="PANTHER" id="PTHR11746">
    <property type="entry name" value="O-METHYLTRANSFERASE"/>
    <property type="match status" value="1"/>
</dbReference>
<evidence type="ECO:0000259" key="1">
    <source>
        <dbReference type="Pfam" id="PF08100"/>
    </source>
</evidence>
<dbReference type="PROSITE" id="PS51683">
    <property type="entry name" value="SAM_OMT_II"/>
    <property type="match status" value="1"/>
</dbReference>
<feature type="domain" description="O-methyltransferase dimerisation" evidence="1">
    <location>
        <begin position="23"/>
        <end position="107"/>
    </location>
</feature>
<dbReference type="Pfam" id="PF08100">
    <property type="entry name" value="Dimerisation"/>
    <property type="match status" value="1"/>
</dbReference>
<dbReference type="InterPro" id="IPR029063">
    <property type="entry name" value="SAM-dependent_MTases_sf"/>
</dbReference>
<dbReference type="Gene3D" id="3.40.50.150">
    <property type="entry name" value="Vaccinia Virus protein VP39"/>
    <property type="match status" value="1"/>
</dbReference>
<dbReference type="EMBL" id="JACTNZ010000012">
    <property type="protein sequence ID" value="KAG5521949.1"/>
    <property type="molecule type" value="Genomic_DNA"/>
</dbReference>
<evidence type="ECO:0000313" key="3">
    <source>
        <dbReference type="Proteomes" id="UP000823749"/>
    </source>
</evidence>
<evidence type="ECO:0000313" key="2">
    <source>
        <dbReference type="EMBL" id="KAG5521949.1"/>
    </source>
</evidence>
<dbReference type="Gene3D" id="1.10.10.10">
    <property type="entry name" value="Winged helix-like DNA-binding domain superfamily/Winged helix DNA-binding domain"/>
    <property type="match status" value="1"/>
</dbReference>
<name>A0AAV6I3N5_9ERIC</name>
<dbReference type="InterPro" id="IPR012967">
    <property type="entry name" value="COMT_dimerisation"/>
</dbReference>
<dbReference type="GO" id="GO:0008168">
    <property type="term" value="F:methyltransferase activity"/>
    <property type="evidence" value="ECO:0007669"/>
    <property type="project" value="InterPro"/>
</dbReference>
<organism evidence="2 3">
    <name type="scientific">Rhododendron griersonianum</name>
    <dbReference type="NCBI Taxonomy" id="479676"/>
    <lineage>
        <taxon>Eukaryota</taxon>
        <taxon>Viridiplantae</taxon>
        <taxon>Streptophyta</taxon>
        <taxon>Embryophyta</taxon>
        <taxon>Tracheophyta</taxon>
        <taxon>Spermatophyta</taxon>
        <taxon>Magnoliopsida</taxon>
        <taxon>eudicotyledons</taxon>
        <taxon>Gunneridae</taxon>
        <taxon>Pentapetalae</taxon>
        <taxon>asterids</taxon>
        <taxon>Ericales</taxon>
        <taxon>Ericaceae</taxon>
        <taxon>Ericoideae</taxon>
        <taxon>Rhodoreae</taxon>
        <taxon>Rhododendron</taxon>
    </lineage>
</organism>
<dbReference type="SUPFAM" id="SSF53335">
    <property type="entry name" value="S-adenosyl-L-methionine-dependent methyltransferases"/>
    <property type="match status" value="1"/>
</dbReference>
<dbReference type="InterPro" id="IPR016461">
    <property type="entry name" value="COMT-like"/>
</dbReference>
<keyword evidence="3" id="KW-1185">Reference proteome</keyword>
<reference evidence="2" key="1">
    <citation type="submission" date="2020-08" db="EMBL/GenBank/DDBJ databases">
        <title>Plant Genome Project.</title>
        <authorList>
            <person name="Zhang R.-G."/>
        </authorList>
    </citation>
    <scope>NUCLEOTIDE SEQUENCE</scope>
    <source>
        <strain evidence="2">WSP0</strain>
        <tissue evidence="2">Leaf</tissue>
    </source>
</reference>
<dbReference type="InterPro" id="IPR036388">
    <property type="entry name" value="WH-like_DNA-bd_sf"/>
</dbReference>
<gene>
    <name evidence="2" type="ORF">RHGRI_034240</name>
</gene>
<dbReference type="InterPro" id="IPR036390">
    <property type="entry name" value="WH_DNA-bd_sf"/>
</dbReference>
<protein>
    <recommendedName>
        <fullName evidence="1">O-methyltransferase dimerisation domain-containing protein</fullName>
    </recommendedName>
</protein>
<accession>A0AAV6I3N5</accession>
<dbReference type="SUPFAM" id="SSF46785">
    <property type="entry name" value="Winged helix' DNA-binding domain"/>
    <property type="match status" value="1"/>
</dbReference>
<dbReference type="AlphaFoldDB" id="A0AAV6I3N5"/>